<reference evidence="6 7" key="1">
    <citation type="submission" date="2012-10" db="EMBL/GenBank/DDBJ databases">
        <authorList>
            <person name="Genoscope - CEA"/>
        </authorList>
    </citation>
    <scope>NUCLEOTIDE SEQUENCE [LARGE SCALE GENOMIC DNA]</scope>
    <source>
        <strain evidence="7">AM13 / DSM 14728</strain>
    </source>
</reference>
<evidence type="ECO:0000256" key="2">
    <source>
        <dbReference type="ARBA" id="ARBA00029447"/>
    </source>
</evidence>
<evidence type="ECO:0000256" key="4">
    <source>
        <dbReference type="SAM" id="Phobius"/>
    </source>
</evidence>
<evidence type="ECO:0000313" key="6">
    <source>
        <dbReference type="EMBL" id="CCO23139.1"/>
    </source>
</evidence>
<feature type="domain" description="Methyl-accepting transducer" evidence="5">
    <location>
        <begin position="466"/>
        <end position="702"/>
    </location>
</feature>
<gene>
    <name evidence="6" type="ORF">DESAM_20852</name>
</gene>
<dbReference type="GO" id="GO:0007165">
    <property type="term" value="P:signal transduction"/>
    <property type="evidence" value="ECO:0007669"/>
    <property type="project" value="UniProtKB-KW"/>
</dbReference>
<keyword evidence="4" id="KW-1133">Transmembrane helix</keyword>
<keyword evidence="4" id="KW-0472">Membrane</keyword>
<dbReference type="OrthoDB" id="9816383at2"/>
<dbReference type="STRING" id="1121451.DESAM_20852"/>
<dbReference type="GO" id="GO:0016020">
    <property type="term" value="C:membrane"/>
    <property type="evidence" value="ECO:0007669"/>
    <property type="project" value="InterPro"/>
</dbReference>
<feature type="transmembrane region" description="Helical" evidence="4">
    <location>
        <begin position="364"/>
        <end position="387"/>
    </location>
</feature>
<dbReference type="Proteomes" id="UP000010808">
    <property type="component" value="Chromosome"/>
</dbReference>
<dbReference type="Gene3D" id="3.30.450.20">
    <property type="entry name" value="PAS domain"/>
    <property type="match status" value="1"/>
</dbReference>
<proteinExistence type="inferred from homology"/>
<dbReference type="EMBL" id="FO203522">
    <property type="protein sequence ID" value="CCO23139.1"/>
    <property type="molecule type" value="Genomic_DNA"/>
</dbReference>
<dbReference type="PANTHER" id="PTHR32089">
    <property type="entry name" value="METHYL-ACCEPTING CHEMOTAXIS PROTEIN MCPB"/>
    <property type="match status" value="1"/>
</dbReference>
<dbReference type="KEGG" id="dhy:DESAM_20852"/>
<dbReference type="Pfam" id="PF00015">
    <property type="entry name" value="MCPsignal"/>
    <property type="match status" value="1"/>
</dbReference>
<dbReference type="AlphaFoldDB" id="L0R8Q4"/>
<keyword evidence="7" id="KW-1185">Reference proteome</keyword>
<protein>
    <submittedName>
        <fullName evidence="6">Methyl-accepting chemotaxis sensory transducer</fullName>
    </submittedName>
</protein>
<dbReference type="Gene3D" id="1.10.287.950">
    <property type="entry name" value="Methyl-accepting chemotaxis protein"/>
    <property type="match status" value="1"/>
</dbReference>
<dbReference type="SUPFAM" id="SSF58104">
    <property type="entry name" value="Methyl-accepting chemotaxis protein (MCP) signaling domain"/>
    <property type="match status" value="1"/>
</dbReference>
<keyword evidence="4" id="KW-0812">Transmembrane</keyword>
<dbReference type="PROSITE" id="PS50111">
    <property type="entry name" value="CHEMOTAXIS_TRANSDUC_2"/>
    <property type="match status" value="1"/>
</dbReference>
<dbReference type="InterPro" id="IPR033462">
    <property type="entry name" value="Cache_3-Cache_2"/>
</dbReference>
<name>L0R8Q4_9BACT</name>
<evidence type="ECO:0000256" key="1">
    <source>
        <dbReference type="ARBA" id="ARBA00023224"/>
    </source>
</evidence>
<sequence>MRFSLRRKVIATACAAAIIPIVAMFIITDILEERLQTCMTGEVRSLIESHVSQLTSDLYEECRTSDLLLTEETERASMALQSFLHDSGTVEISKRTSDWTVDNHRTEGQTRITVPIMTIGGKKLTYAKRKQNPLPLLTKTSRISGAYCTIYQRLNPEGDMLVVDTTAPKTKNYRNLGSLFYSLGSNGRVSTVIDDILSGRTVKNYENANHGTRFVVYSPLRDQDNFVVGMLAVHMEDSIVESLRKSMLKTTIGKTGYVWVIGTRGSDKGKYIVSGSTKDDGAHVNTVGSRKGFVEELIDQAEKAGEGKLNSKQYLWKTDTDDTGRIKLSVFTYFKPWGWVIGTGVYLDEYQAISKRLTGVLDTLVEWLVGTGLLLLIITLIVAYYVSGRIANPVSHMVELVKTVAGGDLLAAKNTLEELNDSCPNARHAMRNINRREALDETGQLYLAVRDMVETLFSLVAQVQRSGIQVTTSSTEIAASARQLEVTVNQQAVATNQISATSTEISANSGELAGTMHHVNESAAGMATLAHDGQDGLKTMIRIMDELSRATSSITDKLAEINERANSIEGIVGTITKVADRTNLLSLNAAIEAEKAGKFGQGFSVVAAEIRRLADQTSVAALEIEKMIGNMRFSVDSGVLEMNKFAEDVRFGASKASKLGKKLEGIMNGVRELTPRIELVNDGMTAQAEGAGQISEAMVQLSDTASDTSEALGEFNRAATQLNEAVQGLRNEVSSFKVSE</sequence>
<comment type="similarity">
    <text evidence="2">Belongs to the methyl-accepting chemotaxis (MCP) protein family.</text>
</comment>
<dbReference type="RefSeq" id="WP_015335744.1">
    <property type="nucleotide sequence ID" value="NC_020055.1"/>
</dbReference>
<dbReference type="HOGENOM" id="CLU_375418_0_0_7"/>
<dbReference type="PATRIC" id="fig|1121451.3.peg.1119"/>
<evidence type="ECO:0000259" key="5">
    <source>
        <dbReference type="PROSITE" id="PS50111"/>
    </source>
</evidence>
<evidence type="ECO:0000313" key="7">
    <source>
        <dbReference type="Proteomes" id="UP000010808"/>
    </source>
</evidence>
<dbReference type="PANTHER" id="PTHR32089:SF120">
    <property type="entry name" value="METHYL-ACCEPTING CHEMOTAXIS PROTEIN TLPQ"/>
    <property type="match status" value="1"/>
</dbReference>
<dbReference type="eggNOG" id="COG0840">
    <property type="taxonomic scope" value="Bacteria"/>
</dbReference>
<dbReference type="InterPro" id="IPR004089">
    <property type="entry name" value="MCPsignal_dom"/>
</dbReference>
<keyword evidence="1 3" id="KW-0807">Transducer</keyword>
<evidence type="ECO:0000256" key="3">
    <source>
        <dbReference type="PROSITE-ProRule" id="PRU00284"/>
    </source>
</evidence>
<organism evidence="6 7">
    <name type="scientific">Maridesulfovibrio hydrothermalis AM13 = DSM 14728</name>
    <dbReference type="NCBI Taxonomy" id="1121451"/>
    <lineage>
        <taxon>Bacteria</taxon>
        <taxon>Pseudomonadati</taxon>
        <taxon>Thermodesulfobacteriota</taxon>
        <taxon>Desulfovibrionia</taxon>
        <taxon>Desulfovibrionales</taxon>
        <taxon>Desulfovibrionaceae</taxon>
        <taxon>Maridesulfovibrio</taxon>
    </lineage>
</organism>
<dbReference type="eggNOG" id="COG4564">
    <property type="taxonomic scope" value="Bacteria"/>
</dbReference>
<accession>L0R8Q4</accession>
<dbReference type="SMART" id="SM00283">
    <property type="entry name" value="MA"/>
    <property type="match status" value="1"/>
</dbReference>
<dbReference type="Pfam" id="PF17201">
    <property type="entry name" value="Cache_3-Cache_2"/>
    <property type="match status" value="1"/>
</dbReference>